<proteinExistence type="predicted"/>
<accession>A0ACD6AG73</accession>
<evidence type="ECO:0000313" key="1">
    <source>
        <dbReference type="EnsemblPlants" id="AVESA.00010b.r2.7DG1378330.1.CDS.1"/>
    </source>
</evidence>
<evidence type="ECO:0000313" key="2">
    <source>
        <dbReference type="Proteomes" id="UP001732700"/>
    </source>
</evidence>
<sequence>MVAEGYLPATEGLAWQAAPAGEVTPSPQVGEKVYLKAQLVRGVSLPISHFFLSVLNHFQVQPHNLSPNSILVLRNFAALCEGYLGIRPRLDLFVYFFTVKREAGHNKEELRNCGTISFKIRPGRRLPDIVGHESCKNWQRTYFYGPDIPLSGREATYPDFVDGAAAEVSTWRSHASLPSDLNASRAIRRIEWFVDTGLTGLDLAMCWFIRRIQPLQHRTKVMHEYTDDRRDTLRISEDNFSSDSVKFRLKDIVKVKDKKRGFTLTYDMFVNGKCPKVGTYNPCMTLLQFSVLLIPSCLTR</sequence>
<reference evidence="1" key="2">
    <citation type="submission" date="2025-09" db="UniProtKB">
        <authorList>
            <consortium name="EnsemblPlants"/>
        </authorList>
    </citation>
    <scope>IDENTIFICATION</scope>
</reference>
<keyword evidence="2" id="KW-1185">Reference proteome</keyword>
<dbReference type="EnsemblPlants" id="AVESA.00010b.r2.7DG1378330.1">
    <property type="protein sequence ID" value="AVESA.00010b.r2.7DG1378330.1.CDS.1"/>
    <property type="gene ID" value="AVESA.00010b.r2.7DG1378330"/>
</dbReference>
<reference evidence="1" key="1">
    <citation type="submission" date="2021-05" db="EMBL/GenBank/DDBJ databases">
        <authorList>
            <person name="Scholz U."/>
            <person name="Mascher M."/>
            <person name="Fiebig A."/>
        </authorList>
    </citation>
    <scope>NUCLEOTIDE SEQUENCE [LARGE SCALE GENOMIC DNA]</scope>
</reference>
<organism evidence="1 2">
    <name type="scientific">Avena sativa</name>
    <name type="common">Oat</name>
    <dbReference type="NCBI Taxonomy" id="4498"/>
    <lineage>
        <taxon>Eukaryota</taxon>
        <taxon>Viridiplantae</taxon>
        <taxon>Streptophyta</taxon>
        <taxon>Embryophyta</taxon>
        <taxon>Tracheophyta</taxon>
        <taxon>Spermatophyta</taxon>
        <taxon>Magnoliopsida</taxon>
        <taxon>Liliopsida</taxon>
        <taxon>Poales</taxon>
        <taxon>Poaceae</taxon>
        <taxon>BOP clade</taxon>
        <taxon>Pooideae</taxon>
        <taxon>Poodae</taxon>
        <taxon>Poeae</taxon>
        <taxon>Poeae Chloroplast Group 1 (Aveneae type)</taxon>
        <taxon>Aveninae</taxon>
        <taxon>Avena</taxon>
    </lineage>
</organism>
<name>A0ACD6AG73_AVESA</name>
<protein>
    <submittedName>
        <fullName evidence="1">Uncharacterized protein</fullName>
    </submittedName>
</protein>
<dbReference type="Proteomes" id="UP001732700">
    <property type="component" value="Chromosome 7D"/>
</dbReference>